<dbReference type="EMBL" id="MU006569">
    <property type="protein sequence ID" value="KAF2748533.1"/>
    <property type="molecule type" value="Genomic_DNA"/>
</dbReference>
<keyword evidence="5" id="KW-1185">Reference proteome</keyword>
<proteinExistence type="predicted"/>
<name>A0A6A6VE91_9PLEO</name>
<feature type="region of interest" description="Disordered" evidence="1">
    <location>
        <begin position="297"/>
        <end position="326"/>
    </location>
</feature>
<protein>
    <recommendedName>
        <fullName evidence="3">DUF7492 domain-containing protein</fullName>
    </recommendedName>
</protein>
<accession>A0A6A6VE91</accession>
<evidence type="ECO:0000313" key="5">
    <source>
        <dbReference type="Proteomes" id="UP000799440"/>
    </source>
</evidence>
<reference evidence="4" key="1">
    <citation type="journal article" date="2020" name="Stud. Mycol.">
        <title>101 Dothideomycetes genomes: a test case for predicting lifestyles and emergence of pathogens.</title>
        <authorList>
            <person name="Haridas S."/>
            <person name="Albert R."/>
            <person name="Binder M."/>
            <person name="Bloem J."/>
            <person name="Labutti K."/>
            <person name="Salamov A."/>
            <person name="Andreopoulos B."/>
            <person name="Baker S."/>
            <person name="Barry K."/>
            <person name="Bills G."/>
            <person name="Bluhm B."/>
            <person name="Cannon C."/>
            <person name="Castanera R."/>
            <person name="Culley D."/>
            <person name="Daum C."/>
            <person name="Ezra D."/>
            <person name="Gonzalez J."/>
            <person name="Henrissat B."/>
            <person name="Kuo A."/>
            <person name="Liang C."/>
            <person name="Lipzen A."/>
            <person name="Lutzoni F."/>
            <person name="Magnuson J."/>
            <person name="Mondo S."/>
            <person name="Nolan M."/>
            <person name="Ohm R."/>
            <person name="Pangilinan J."/>
            <person name="Park H.-J."/>
            <person name="Ramirez L."/>
            <person name="Alfaro M."/>
            <person name="Sun H."/>
            <person name="Tritt A."/>
            <person name="Yoshinaga Y."/>
            <person name="Zwiers L.-H."/>
            <person name="Turgeon B."/>
            <person name="Goodwin S."/>
            <person name="Spatafora J."/>
            <person name="Crous P."/>
            <person name="Grigoriev I."/>
        </authorList>
    </citation>
    <scope>NUCLEOTIDE SEQUENCE</scope>
    <source>
        <strain evidence="4">CBS 119925</strain>
    </source>
</reference>
<evidence type="ECO:0000259" key="3">
    <source>
        <dbReference type="Pfam" id="PF24320"/>
    </source>
</evidence>
<dbReference type="AlphaFoldDB" id="A0A6A6VE91"/>
<dbReference type="OrthoDB" id="64281at2759"/>
<feature type="chain" id="PRO_5025590006" description="DUF7492 domain-containing protein" evidence="2">
    <location>
        <begin position="16"/>
        <end position="404"/>
    </location>
</feature>
<dbReference type="InterPro" id="IPR055915">
    <property type="entry name" value="DUF7492"/>
</dbReference>
<evidence type="ECO:0000256" key="1">
    <source>
        <dbReference type="SAM" id="MobiDB-lite"/>
    </source>
</evidence>
<feature type="signal peptide" evidence="2">
    <location>
        <begin position="1"/>
        <end position="15"/>
    </location>
</feature>
<keyword evidence="2" id="KW-0732">Signal</keyword>
<evidence type="ECO:0000313" key="4">
    <source>
        <dbReference type="EMBL" id="KAF2748533.1"/>
    </source>
</evidence>
<evidence type="ECO:0000256" key="2">
    <source>
        <dbReference type="SAM" id="SignalP"/>
    </source>
</evidence>
<feature type="domain" description="DUF7492" evidence="3">
    <location>
        <begin position="14"/>
        <end position="276"/>
    </location>
</feature>
<organism evidence="4 5">
    <name type="scientific">Sporormia fimetaria CBS 119925</name>
    <dbReference type="NCBI Taxonomy" id="1340428"/>
    <lineage>
        <taxon>Eukaryota</taxon>
        <taxon>Fungi</taxon>
        <taxon>Dikarya</taxon>
        <taxon>Ascomycota</taxon>
        <taxon>Pezizomycotina</taxon>
        <taxon>Dothideomycetes</taxon>
        <taxon>Pleosporomycetidae</taxon>
        <taxon>Pleosporales</taxon>
        <taxon>Sporormiaceae</taxon>
        <taxon>Sporormia</taxon>
    </lineage>
</organism>
<sequence length="404" mass="43622">MRFLSALTLLPGVLAHTWIEQLRNVDDQGNYVGEYGYPRAFVSKTDPGYNGESMNWQLPQNDAEGAPFINADTPLCHPEQRKAAQSSENYPRLQATPGDFIAMRYMENGHITDAAQLKGKPEKGGPIYVFATTEPKEDEKLADVLRWTTDGQGGDKRGVLLTVNDFDDGRCYELKPGNPESEKRKAAHPNYAAGQPANGPGTYPLFCETNVGIPKDVATGKPYTLYWVWQWNTVGGADPILPKGKDEYYTTCIDVDVVNTLAASETAQFGLAQQDGMDKAVPDFRQRKALITDPIGFEQGPVFRDDGNNGNGNGNATTTGTPSMPPQTTFATSTGAPYGNSTASLQIPTLTRPPGAPTGSPGDAITVTVTERITITASVVTPTVAPPAKKRTVVTKLVGAKFRY</sequence>
<dbReference type="Proteomes" id="UP000799440">
    <property type="component" value="Unassembled WGS sequence"/>
</dbReference>
<gene>
    <name evidence="4" type="ORF">M011DRAFT_400531</name>
</gene>
<dbReference type="Pfam" id="PF24320">
    <property type="entry name" value="DUF7492"/>
    <property type="match status" value="1"/>
</dbReference>